<keyword evidence="4 8" id="KW-0418">Kinase</keyword>
<dbReference type="GO" id="GO:0016052">
    <property type="term" value="P:carbohydrate catabolic process"/>
    <property type="evidence" value="ECO:0007669"/>
    <property type="project" value="UniProtKB-ARBA"/>
</dbReference>
<dbReference type="InterPro" id="IPR002173">
    <property type="entry name" value="Carboh/pur_kinase_PfkB_CS"/>
</dbReference>
<dbReference type="GO" id="GO:0044281">
    <property type="term" value="P:small molecule metabolic process"/>
    <property type="evidence" value="ECO:0007669"/>
    <property type="project" value="UniProtKB-ARBA"/>
</dbReference>
<evidence type="ECO:0000256" key="7">
    <source>
        <dbReference type="PIRNR" id="PIRNR000535"/>
    </source>
</evidence>
<dbReference type="PANTHER" id="PTHR46566">
    <property type="entry name" value="1-PHOSPHOFRUCTOKINASE-RELATED"/>
    <property type="match status" value="1"/>
</dbReference>
<proteinExistence type="inferred from homology"/>
<reference evidence="11" key="1">
    <citation type="submission" date="2016-10" db="EMBL/GenBank/DDBJ databases">
        <authorList>
            <person name="Varghese N."/>
            <person name="Submissions S."/>
        </authorList>
    </citation>
    <scope>NUCLEOTIDE SEQUENCE [LARGE SCALE GENOMIC DNA]</scope>
    <source>
        <strain evidence="11">CGMCC 1.3703</strain>
    </source>
</reference>
<dbReference type="Gene3D" id="3.40.1190.20">
    <property type="match status" value="1"/>
</dbReference>
<dbReference type="EC" id="2.7.1.144" evidence="7"/>
<dbReference type="UniPathway" id="UPA00704">
    <property type="reaction ID" value="UER00715"/>
</dbReference>
<evidence type="ECO:0000259" key="9">
    <source>
        <dbReference type="Pfam" id="PF00294"/>
    </source>
</evidence>
<dbReference type="Proteomes" id="UP000198860">
    <property type="component" value="Unassembled WGS sequence"/>
</dbReference>
<dbReference type="InterPro" id="IPR029056">
    <property type="entry name" value="Ribokinase-like"/>
</dbReference>
<dbReference type="NCBIfam" id="TIGR03168">
    <property type="entry name" value="1-PFK"/>
    <property type="match status" value="1"/>
</dbReference>
<dbReference type="GO" id="GO:0005524">
    <property type="term" value="F:ATP binding"/>
    <property type="evidence" value="ECO:0007669"/>
    <property type="project" value="UniProtKB-UniRule"/>
</dbReference>
<dbReference type="PROSITE" id="PS00583">
    <property type="entry name" value="PFKB_KINASES_1"/>
    <property type="match status" value="1"/>
</dbReference>
<dbReference type="SUPFAM" id="SSF53613">
    <property type="entry name" value="Ribokinase-like"/>
    <property type="match status" value="1"/>
</dbReference>
<dbReference type="PANTHER" id="PTHR46566:SF1">
    <property type="entry name" value="1-PHOSPHOFRUCTOKINASE"/>
    <property type="match status" value="1"/>
</dbReference>
<evidence type="ECO:0000256" key="3">
    <source>
        <dbReference type="ARBA" id="ARBA00022741"/>
    </source>
</evidence>
<dbReference type="EMBL" id="FNIZ01000003">
    <property type="protein sequence ID" value="SDO21927.1"/>
    <property type="molecule type" value="Genomic_DNA"/>
</dbReference>
<feature type="domain" description="Carbohydrate kinase PfkB" evidence="9">
    <location>
        <begin position="10"/>
        <end position="281"/>
    </location>
</feature>
<keyword evidence="11" id="KW-1185">Reference proteome</keyword>
<accession>A0A1H0HS10</accession>
<dbReference type="OrthoDB" id="9801219at2"/>
<evidence type="ECO:0000256" key="1">
    <source>
        <dbReference type="ARBA" id="ARBA00005380"/>
    </source>
</evidence>
<dbReference type="Pfam" id="PF00294">
    <property type="entry name" value="PfkB"/>
    <property type="match status" value="1"/>
</dbReference>
<keyword evidence="7" id="KW-0423">Lactose metabolism</keyword>
<dbReference type="GO" id="GO:2001059">
    <property type="term" value="P:D-tagatose 6-phosphate catabolic process"/>
    <property type="evidence" value="ECO:0007669"/>
    <property type="project" value="UniProtKB-UniPathway"/>
</dbReference>
<evidence type="ECO:0000256" key="6">
    <source>
        <dbReference type="ARBA" id="ARBA00047745"/>
    </source>
</evidence>
<dbReference type="PROSITE" id="PS00584">
    <property type="entry name" value="PFKB_KINASES_2"/>
    <property type="match status" value="1"/>
</dbReference>
<dbReference type="NCBIfam" id="TIGR03828">
    <property type="entry name" value="pfkB"/>
    <property type="match status" value="1"/>
</dbReference>
<evidence type="ECO:0000256" key="5">
    <source>
        <dbReference type="ARBA" id="ARBA00022840"/>
    </source>
</evidence>
<dbReference type="PIRSF" id="PIRSF000535">
    <property type="entry name" value="1PFK/6PFK/LacC"/>
    <property type="match status" value="1"/>
</dbReference>
<dbReference type="AlphaFoldDB" id="A0A1H0HS10"/>
<protein>
    <recommendedName>
        <fullName evidence="7">Tagatose-6-phosphate kinase</fullName>
        <ecNumber evidence="7">2.7.1.144</ecNumber>
    </recommendedName>
</protein>
<keyword evidence="5 7" id="KW-0067">ATP-binding</keyword>
<comment type="catalytic activity">
    <reaction evidence="6 8">
        <text>beta-D-fructose 1-phosphate + ATP = beta-D-fructose 1,6-bisphosphate + ADP + H(+)</text>
        <dbReference type="Rhea" id="RHEA:14213"/>
        <dbReference type="ChEBI" id="CHEBI:15378"/>
        <dbReference type="ChEBI" id="CHEBI:30616"/>
        <dbReference type="ChEBI" id="CHEBI:32966"/>
        <dbReference type="ChEBI" id="CHEBI:138881"/>
        <dbReference type="ChEBI" id="CHEBI:456216"/>
        <dbReference type="EC" id="2.7.1.56"/>
    </reaction>
</comment>
<dbReference type="CDD" id="cd01164">
    <property type="entry name" value="FruK_PfkB_like"/>
    <property type="match status" value="1"/>
</dbReference>
<sequence length="304" mass="33000">MIYTCTLNPSIDYIMNVEAFEAGALNRAKETFYYPGGKGINVSRVMNRLGVKTKALGYIGGFTGAFVQQFLNQEAIDHAFIETSQTTRVNVKLKSNNETEINGPGAEISEPLQEELLEQVKNLSNKDTLVLAGSLPSSLPSDFYITMASICAENGTKVVADTSGKALEQLLGHPLFLLKPNHHELGELFNVEIDTKEKAALYGRKLIQQGVEHVIVSMGGEGAVYVGRNQEMFANVPQGHVKNSVGAGDSVVSGFLAGLEKDEPIEQAFRYGVASGSATAFQDDLCQKEDVERLLTEIHVSNIN</sequence>
<organism evidence="10 11">
    <name type="scientific">Halobacillus aidingensis</name>
    <dbReference type="NCBI Taxonomy" id="240303"/>
    <lineage>
        <taxon>Bacteria</taxon>
        <taxon>Bacillati</taxon>
        <taxon>Bacillota</taxon>
        <taxon>Bacilli</taxon>
        <taxon>Bacillales</taxon>
        <taxon>Bacillaceae</taxon>
        <taxon>Halobacillus</taxon>
    </lineage>
</organism>
<dbReference type="InterPro" id="IPR017583">
    <property type="entry name" value="Tagatose/fructose_Pkinase"/>
</dbReference>
<dbReference type="InterPro" id="IPR011611">
    <property type="entry name" value="PfkB_dom"/>
</dbReference>
<dbReference type="FunFam" id="3.40.1190.20:FF:000001">
    <property type="entry name" value="Phosphofructokinase"/>
    <property type="match status" value="1"/>
</dbReference>
<comment type="function">
    <text evidence="8">Catalyzes the ATP-dependent phosphorylation of fructose-l-phosphate to fructose-l,6-bisphosphate.</text>
</comment>
<comment type="catalytic activity">
    <reaction evidence="7">
        <text>D-tagatofuranose 6-phosphate + ATP = D-tagatofuranose 1,6-bisphosphate + ADP + H(+)</text>
        <dbReference type="Rhea" id="RHEA:12420"/>
        <dbReference type="ChEBI" id="CHEBI:15378"/>
        <dbReference type="ChEBI" id="CHEBI:30616"/>
        <dbReference type="ChEBI" id="CHEBI:58694"/>
        <dbReference type="ChEBI" id="CHEBI:58695"/>
        <dbReference type="ChEBI" id="CHEBI:456216"/>
        <dbReference type="EC" id="2.7.1.144"/>
    </reaction>
</comment>
<keyword evidence="3 7" id="KW-0547">Nucleotide-binding</keyword>
<dbReference type="GO" id="GO:0005829">
    <property type="term" value="C:cytosol"/>
    <property type="evidence" value="ECO:0007669"/>
    <property type="project" value="TreeGrafter"/>
</dbReference>
<comment type="similarity">
    <text evidence="1">Belongs to the carbohydrate kinase pfkB family.</text>
</comment>
<comment type="pathway">
    <text evidence="7">Carbohydrate metabolism; D-tagatose 6-phosphate degradation; D-glyceraldehyde 3-phosphate and glycerone phosphate from D-tagatose 6-phosphate: step 1/2.</text>
</comment>
<dbReference type="RefSeq" id="WP_089651378.1">
    <property type="nucleotide sequence ID" value="NZ_FNIZ01000003.1"/>
</dbReference>
<evidence type="ECO:0000256" key="4">
    <source>
        <dbReference type="ARBA" id="ARBA00022777"/>
    </source>
</evidence>
<name>A0A1H0HS10_HALAD</name>
<dbReference type="GO" id="GO:0005988">
    <property type="term" value="P:lactose metabolic process"/>
    <property type="evidence" value="ECO:0007669"/>
    <property type="project" value="UniProtKB-KW"/>
</dbReference>
<evidence type="ECO:0000256" key="8">
    <source>
        <dbReference type="RuleBase" id="RU369061"/>
    </source>
</evidence>
<evidence type="ECO:0000313" key="11">
    <source>
        <dbReference type="Proteomes" id="UP000198860"/>
    </source>
</evidence>
<dbReference type="STRING" id="240303.SAMN05421677_103261"/>
<evidence type="ECO:0000313" key="10">
    <source>
        <dbReference type="EMBL" id="SDO21927.1"/>
    </source>
</evidence>
<evidence type="ECO:0000256" key="2">
    <source>
        <dbReference type="ARBA" id="ARBA00022679"/>
    </source>
</evidence>
<keyword evidence="2 7" id="KW-0808">Transferase</keyword>
<dbReference type="GO" id="GO:0009024">
    <property type="term" value="F:tagatose-6-phosphate kinase activity"/>
    <property type="evidence" value="ECO:0007669"/>
    <property type="project" value="UniProtKB-EC"/>
</dbReference>
<dbReference type="GO" id="GO:0008662">
    <property type="term" value="F:1-phosphofructokinase activity"/>
    <property type="evidence" value="ECO:0007669"/>
    <property type="project" value="UniProtKB-UniRule"/>
</dbReference>
<comment type="similarity">
    <text evidence="7">Belongs to the carbohydrate kinase PfkB family. LacC subfamily.</text>
</comment>
<gene>
    <name evidence="10" type="ORF">SAMN05421677_103261</name>
</gene>
<dbReference type="InterPro" id="IPR022463">
    <property type="entry name" value="1-PFruKinase"/>
</dbReference>